<proteinExistence type="predicted"/>
<dbReference type="EMBL" id="GDIQ01020162">
    <property type="protein sequence ID" value="JAN74575.1"/>
    <property type="molecule type" value="Transcribed_RNA"/>
</dbReference>
<evidence type="ECO:0000313" key="1">
    <source>
        <dbReference type="EMBL" id="JAN74575.1"/>
    </source>
</evidence>
<sequence>MIGIHHMGSFNQHSLTLHFFHLDHFSLTSALLFFVTDCLDSCNSSSSNCARRRRENNNS</sequence>
<dbReference type="AlphaFoldDB" id="A0A0P5D5C7"/>
<name>A0A0P5D5C7_9CRUS</name>
<organism evidence="1">
    <name type="scientific">Daphnia magna</name>
    <dbReference type="NCBI Taxonomy" id="35525"/>
    <lineage>
        <taxon>Eukaryota</taxon>
        <taxon>Metazoa</taxon>
        <taxon>Ecdysozoa</taxon>
        <taxon>Arthropoda</taxon>
        <taxon>Crustacea</taxon>
        <taxon>Branchiopoda</taxon>
        <taxon>Diplostraca</taxon>
        <taxon>Cladocera</taxon>
        <taxon>Anomopoda</taxon>
        <taxon>Daphniidae</taxon>
        <taxon>Daphnia</taxon>
    </lineage>
</organism>
<protein>
    <submittedName>
        <fullName evidence="1">Uncharacterized protein</fullName>
    </submittedName>
</protein>
<reference evidence="1" key="1">
    <citation type="submission" date="2015-10" db="EMBL/GenBank/DDBJ databases">
        <title>EvidentialGene: Evidence-directed Construction of Complete mRNA Transcriptomes without Genomes.</title>
        <authorList>
            <person name="Gilbert D.G."/>
        </authorList>
    </citation>
    <scope>NUCLEOTIDE SEQUENCE</scope>
</reference>
<accession>A0A0P5D5C7</accession>